<name>A0A3R5ZPP7_9FIRM</name>
<proteinExistence type="predicted"/>
<evidence type="ECO:0000313" key="1">
    <source>
        <dbReference type="EMBL" id="RGS43482.1"/>
    </source>
</evidence>
<sequence>MAFAHKKDDGDCVNVYVLFGCVKQYGVDGRFLLNVFSTESKAKREMERQKRWSNYDYYEIVPVEVK</sequence>
<dbReference type="EMBL" id="QRVK01000006">
    <property type="protein sequence ID" value="RGS43482.1"/>
    <property type="molecule type" value="Genomic_DNA"/>
</dbReference>
<organism evidence="1 2">
    <name type="scientific">Coprococcus eutactus</name>
    <dbReference type="NCBI Taxonomy" id="33043"/>
    <lineage>
        <taxon>Bacteria</taxon>
        <taxon>Bacillati</taxon>
        <taxon>Bacillota</taxon>
        <taxon>Clostridia</taxon>
        <taxon>Lachnospirales</taxon>
        <taxon>Lachnospiraceae</taxon>
        <taxon>Coprococcus</taxon>
    </lineage>
</organism>
<dbReference type="Proteomes" id="UP000283295">
    <property type="component" value="Unassembled WGS sequence"/>
</dbReference>
<reference evidence="1 2" key="1">
    <citation type="submission" date="2018-08" db="EMBL/GenBank/DDBJ databases">
        <title>A genome reference for cultivated species of the human gut microbiota.</title>
        <authorList>
            <person name="Zou Y."/>
            <person name="Xue W."/>
            <person name="Luo G."/>
        </authorList>
    </citation>
    <scope>NUCLEOTIDE SEQUENCE [LARGE SCALE GENOMIC DNA]</scope>
    <source>
        <strain evidence="1 2">AF22-21</strain>
    </source>
</reference>
<comment type="caution">
    <text evidence="1">The sequence shown here is derived from an EMBL/GenBank/DDBJ whole genome shotgun (WGS) entry which is preliminary data.</text>
</comment>
<accession>A0A3R5ZPP7</accession>
<gene>
    <name evidence="1" type="ORF">DWX94_03980</name>
</gene>
<dbReference type="AlphaFoldDB" id="A0A3R5ZPP7"/>
<protein>
    <submittedName>
        <fullName evidence="1">Uncharacterized protein</fullName>
    </submittedName>
</protein>
<evidence type="ECO:0000313" key="2">
    <source>
        <dbReference type="Proteomes" id="UP000283295"/>
    </source>
</evidence>